<sequence length="216" mass="24034">MTEIMFKTFNTLAMCVAIQALLSLYTPGHTTGIVMDPGDKVTHRVPIYAGYALPHTILQLDLAGRDLRLDLAGRDLTDYLIKILTVCGYSFTITAEWEIMHDIKENLSYVTLDFEQEMATAASSSSLEKETDPHPEALFHLSFLGMESPGFHETTFNFIMKCDADICKDLYANNGLSGSTTMYPGIADRMQTEITALVPSTMKINFIAPPEQKYSV</sequence>
<feature type="signal peptide" evidence="2">
    <location>
        <begin position="1"/>
        <end position="32"/>
    </location>
</feature>
<dbReference type="PANTHER" id="PTHR11937">
    <property type="entry name" value="ACTIN"/>
    <property type="match status" value="1"/>
</dbReference>
<dbReference type="EMBL" id="JAATJV010450517">
    <property type="protein sequence ID" value="MBZ3891547.1"/>
    <property type="molecule type" value="Genomic_DNA"/>
</dbReference>
<proteinExistence type="inferred from homology"/>
<gene>
    <name evidence="3" type="ORF">SUZIE_213505</name>
</gene>
<comment type="caution">
    <text evidence="3">The sequence shown here is derived from an EMBL/GenBank/DDBJ whole genome shotgun (WGS) entry which is preliminary data.</text>
</comment>
<evidence type="ECO:0000256" key="1">
    <source>
        <dbReference type="RuleBase" id="RU000487"/>
    </source>
</evidence>
<dbReference type="AlphaFoldDB" id="A0AA41NJL1"/>
<dbReference type="FunFam" id="3.30.420.40:FF:000404">
    <property type="entry name" value="Major actin"/>
    <property type="match status" value="1"/>
</dbReference>
<dbReference type="SUPFAM" id="SSF53067">
    <property type="entry name" value="Actin-like ATPase domain"/>
    <property type="match status" value="2"/>
</dbReference>
<dbReference type="InterPro" id="IPR004000">
    <property type="entry name" value="Actin"/>
</dbReference>
<dbReference type="SMART" id="SM00268">
    <property type="entry name" value="ACTIN"/>
    <property type="match status" value="1"/>
</dbReference>
<accession>A0AA41NJL1</accession>
<keyword evidence="4" id="KW-1185">Reference proteome</keyword>
<keyword evidence="2" id="KW-0732">Signal</keyword>
<organism evidence="3 4">
    <name type="scientific">Sciurus carolinensis</name>
    <name type="common">Eastern gray squirrel</name>
    <dbReference type="NCBI Taxonomy" id="30640"/>
    <lineage>
        <taxon>Eukaryota</taxon>
        <taxon>Metazoa</taxon>
        <taxon>Chordata</taxon>
        <taxon>Craniata</taxon>
        <taxon>Vertebrata</taxon>
        <taxon>Euteleostomi</taxon>
        <taxon>Mammalia</taxon>
        <taxon>Eutheria</taxon>
        <taxon>Euarchontoglires</taxon>
        <taxon>Glires</taxon>
        <taxon>Rodentia</taxon>
        <taxon>Sciuromorpha</taxon>
        <taxon>Sciuridae</taxon>
        <taxon>Sciurinae</taxon>
        <taxon>Sciurini</taxon>
        <taxon>Sciurus</taxon>
    </lineage>
</organism>
<name>A0AA41NJL1_SCICA</name>
<dbReference type="Gene3D" id="3.90.640.10">
    <property type="entry name" value="Actin, Chain A, domain 4"/>
    <property type="match status" value="1"/>
</dbReference>
<comment type="similarity">
    <text evidence="1">Belongs to the actin family.</text>
</comment>
<evidence type="ECO:0000256" key="2">
    <source>
        <dbReference type="SAM" id="SignalP"/>
    </source>
</evidence>
<dbReference type="Pfam" id="PF00022">
    <property type="entry name" value="Actin"/>
    <property type="match status" value="1"/>
</dbReference>
<dbReference type="Gene3D" id="3.30.420.40">
    <property type="match status" value="2"/>
</dbReference>
<evidence type="ECO:0000313" key="3">
    <source>
        <dbReference type="EMBL" id="MBZ3891547.1"/>
    </source>
</evidence>
<dbReference type="InterPro" id="IPR043129">
    <property type="entry name" value="ATPase_NBD"/>
</dbReference>
<feature type="chain" id="PRO_5041316896" evidence="2">
    <location>
        <begin position="33"/>
        <end position="216"/>
    </location>
</feature>
<evidence type="ECO:0000313" key="4">
    <source>
        <dbReference type="Proteomes" id="UP001166674"/>
    </source>
</evidence>
<dbReference type="Proteomes" id="UP001166674">
    <property type="component" value="Unassembled WGS sequence"/>
</dbReference>
<reference evidence="3" key="1">
    <citation type="submission" date="2020-03" db="EMBL/GenBank/DDBJ databases">
        <title>Studies in the Genomics of Life Span.</title>
        <authorList>
            <person name="Glass D."/>
        </authorList>
    </citation>
    <scope>NUCLEOTIDE SEQUENCE</scope>
    <source>
        <strain evidence="3">SUZIE</strain>
        <tissue evidence="3">Muscle</tissue>
    </source>
</reference>
<protein>
    <submittedName>
        <fullName evidence="3">Actin, cytoplasmic 2</fullName>
    </submittedName>
</protein>